<dbReference type="Proteomes" id="UP001279734">
    <property type="component" value="Unassembled WGS sequence"/>
</dbReference>
<evidence type="ECO:0000313" key="2">
    <source>
        <dbReference type="EMBL" id="GMH22142.1"/>
    </source>
</evidence>
<reference evidence="2" key="1">
    <citation type="submission" date="2023-05" db="EMBL/GenBank/DDBJ databases">
        <title>Nepenthes gracilis genome sequencing.</title>
        <authorList>
            <person name="Fukushima K."/>
        </authorList>
    </citation>
    <scope>NUCLEOTIDE SEQUENCE</scope>
    <source>
        <strain evidence="2">SING2019-196</strain>
    </source>
</reference>
<feature type="compositionally biased region" description="Basic and acidic residues" evidence="1">
    <location>
        <begin position="86"/>
        <end position="95"/>
    </location>
</feature>
<feature type="region of interest" description="Disordered" evidence="1">
    <location>
        <begin position="1"/>
        <end position="53"/>
    </location>
</feature>
<keyword evidence="3" id="KW-1185">Reference proteome</keyword>
<evidence type="ECO:0000256" key="1">
    <source>
        <dbReference type="SAM" id="MobiDB-lite"/>
    </source>
</evidence>
<accession>A0AAD3T4Y9</accession>
<feature type="region of interest" description="Disordered" evidence="1">
    <location>
        <begin position="68"/>
        <end position="95"/>
    </location>
</feature>
<dbReference type="EMBL" id="BSYO01000024">
    <property type="protein sequence ID" value="GMH22142.1"/>
    <property type="molecule type" value="Genomic_DNA"/>
</dbReference>
<comment type="caution">
    <text evidence="2">The sequence shown here is derived from an EMBL/GenBank/DDBJ whole genome shotgun (WGS) entry which is preliminary data.</text>
</comment>
<proteinExistence type="predicted"/>
<feature type="compositionally biased region" description="Low complexity" evidence="1">
    <location>
        <begin position="21"/>
        <end position="34"/>
    </location>
</feature>
<dbReference type="AlphaFoldDB" id="A0AAD3T4Y9"/>
<sequence>MPRSSHFIQKLRNPSTERQGPTTSAATAVPTALPEAGPKKLTHHVPMIGGNTGLPTSGYALSRARTLNHSVGGGENPGNAAAKEISISREIHQTS</sequence>
<evidence type="ECO:0000313" key="3">
    <source>
        <dbReference type="Proteomes" id="UP001279734"/>
    </source>
</evidence>
<organism evidence="2 3">
    <name type="scientific">Nepenthes gracilis</name>
    <name type="common">Slender pitcher plant</name>
    <dbReference type="NCBI Taxonomy" id="150966"/>
    <lineage>
        <taxon>Eukaryota</taxon>
        <taxon>Viridiplantae</taxon>
        <taxon>Streptophyta</taxon>
        <taxon>Embryophyta</taxon>
        <taxon>Tracheophyta</taxon>
        <taxon>Spermatophyta</taxon>
        <taxon>Magnoliopsida</taxon>
        <taxon>eudicotyledons</taxon>
        <taxon>Gunneridae</taxon>
        <taxon>Pentapetalae</taxon>
        <taxon>Caryophyllales</taxon>
        <taxon>Nepenthaceae</taxon>
        <taxon>Nepenthes</taxon>
    </lineage>
</organism>
<name>A0AAD3T4Y9_NEPGR</name>
<protein>
    <submittedName>
        <fullName evidence="2">Uncharacterized protein</fullName>
    </submittedName>
</protein>
<gene>
    <name evidence="2" type="ORF">Nepgr_023985</name>
</gene>